<dbReference type="Proteomes" id="UP000003805">
    <property type="component" value="Unassembled WGS sequence"/>
</dbReference>
<dbReference type="AlphaFoldDB" id="D7NE14"/>
<organism evidence="1 2">
    <name type="scientific">Segatella oris C735</name>
    <dbReference type="NCBI Taxonomy" id="563008"/>
    <lineage>
        <taxon>Bacteria</taxon>
        <taxon>Pseudomonadati</taxon>
        <taxon>Bacteroidota</taxon>
        <taxon>Bacteroidia</taxon>
        <taxon>Bacteroidales</taxon>
        <taxon>Prevotellaceae</taxon>
        <taxon>Segatella</taxon>
    </lineage>
</organism>
<reference evidence="1 2" key="1">
    <citation type="submission" date="2010-02" db="EMBL/GenBank/DDBJ databases">
        <title>The Genome Sequence of Prevotella oris strain C735.</title>
        <authorList>
            <consortium name="The Broad Institute Genome Sequencing Platform"/>
            <person name="Ward D."/>
            <person name="Feldgarden M."/>
            <person name="Earl A."/>
            <person name="Young S.K."/>
            <person name="Zeng Q."/>
            <person name="Koehrsen M."/>
            <person name="Alvarado L."/>
            <person name="Berlin A."/>
            <person name="Bochicchio J."/>
            <person name="Borenstein D."/>
            <person name="Chapman S.B."/>
            <person name="Chen Z."/>
            <person name="Engels R."/>
            <person name="Freedman E."/>
            <person name="Gellesch M."/>
            <person name="Goldberg J."/>
            <person name="Griggs A."/>
            <person name="Gujja S."/>
            <person name="Heilman E."/>
            <person name="Heiman D."/>
            <person name="Hepburn T."/>
            <person name="Howarth C."/>
            <person name="Jen D."/>
            <person name="Larson L."/>
            <person name="Mehta T."/>
            <person name="Park D."/>
            <person name="Pearson M."/>
            <person name="Roberts A."/>
            <person name="Saif S."/>
            <person name="Shea T."/>
            <person name="Shenoy N."/>
            <person name="Sisk P."/>
            <person name="Stolte C."/>
            <person name="Sykes S."/>
            <person name="Thomson T."/>
            <person name="Walk T."/>
            <person name="White J."/>
            <person name="Yandava C."/>
            <person name="Sibley C.D."/>
            <person name="Field T.R."/>
            <person name="Grinwis M."/>
            <person name="Eshaghurshan C.S."/>
            <person name="Surette M.G."/>
            <person name="Haas B."/>
            <person name="Nusbaum C."/>
            <person name="Birren B."/>
        </authorList>
    </citation>
    <scope>NUCLEOTIDE SEQUENCE [LARGE SCALE GENOMIC DNA]</scope>
    <source>
        <strain evidence="1 2">C735</strain>
    </source>
</reference>
<evidence type="ECO:0000313" key="2">
    <source>
        <dbReference type="Proteomes" id="UP000003805"/>
    </source>
</evidence>
<accession>D7NE14</accession>
<proteinExistence type="predicted"/>
<dbReference type="EMBL" id="GL349569">
    <property type="protein sequence ID" value="EFI48161.1"/>
    <property type="molecule type" value="Genomic_DNA"/>
</dbReference>
<gene>
    <name evidence="1" type="ORF">HMPREF0665_01788</name>
</gene>
<sequence length="138" mass="15941">MNMKYFNYDLIKDEVGTQYADMKGIVSIDGHLSTTLWKLCKDHGIDTEKWFVVGLEFSDGETIGKKPLYVSAYVVEMETENETYDQMAQRLKGLEKVEIHKKSFSISYQDLGKYVKRLKFAVMSEISNNIQSADFIED</sequence>
<name>D7NE14_9BACT</name>
<dbReference type="eggNOG" id="ENOG5033F9X">
    <property type="taxonomic scope" value="Bacteria"/>
</dbReference>
<dbReference type="HOGENOM" id="CLU_150630_0_0_10"/>
<evidence type="ECO:0000313" key="1">
    <source>
        <dbReference type="EMBL" id="EFI48161.1"/>
    </source>
</evidence>
<keyword evidence="2" id="KW-1185">Reference proteome</keyword>
<protein>
    <submittedName>
        <fullName evidence="1">Uncharacterized protein</fullName>
    </submittedName>
</protein>